<reference evidence="1 2" key="1">
    <citation type="submission" date="2021-01" db="EMBL/GenBank/DDBJ databases">
        <title>Whole genome shotgun sequence of Planobispora longispora NBRC 13918.</title>
        <authorList>
            <person name="Komaki H."/>
            <person name="Tamura T."/>
        </authorList>
    </citation>
    <scope>NUCLEOTIDE SEQUENCE [LARGE SCALE GENOMIC DNA]</scope>
    <source>
        <strain evidence="1 2">NBRC 13918</strain>
    </source>
</reference>
<protein>
    <submittedName>
        <fullName evidence="1">Uncharacterized protein</fullName>
    </submittedName>
</protein>
<dbReference type="Proteomes" id="UP000616724">
    <property type="component" value="Unassembled WGS sequence"/>
</dbReference>
<dbReference type="EMBL" id="BOOH01000037">
    <property type="protein sequence ID" value="GIH78190.1"/>
    <property type="molecule type" value="Genomic_DNA"/>
</dbReference>
<evidence type="ECO:0000313" key="1">
    <source>
        <dbReference type="EMBL" id="GIH78190.1"/>
    </source>
</evidence>
<keyword evidence="2" id="KW-1185">Reference proteome</keyword>
<sequence>MWSRRSRPRCCVTPVNTDFIATLHATVVTRPDMTNRQFAEWITESEVFERYPGGAGYGYIQIVPAAQLDD</sequence>
<proteinExistence type="predicted"/>
<dbReference type="AlphaFoldDB" id="A0A8J3RP40"/>
<gene>
    <name evidence="1" type="ORF">Plo01_46190</name>
</gene>
<comment type="caution">
    <text evidence="1">The sequence shown here is derived from an EMBL/GenBank/DDBJ whole genome shotgun (WGS) entry which is preliminary data.</text>
</comment>
<accession>A0A8J3RP40</accession>
<name>A0A8J3RP40_9ACTN</name>
<organism evidence="1 2">
    <name type="scientific">Planobispora longispora</name>
    <dbReference type="NCBI Taxonomy" id="28887"/>
    <lineage>
        <taxon>Bacteria</taxon>
        <taxon>Bacillati</taxon>
        <taxon>Actinomycetota</taxon>
        <taxon>Actinomycetes</taxon>
        <taxon>Streptosporangiales</taxon>
        <taxon>Streptosporangiaceae</taxon>
        <taxon>Planobispora</taxon>
    </lineage>
</organism>
<evidence type="ECO:0000313" key="2">
    <source>
        <dbReference type="Proteomes" id="UP000616724"/>
    </source>
</evidence>